<dbReference type="AlphaFoldDB" id="D3V2R6"/>
<evidence type="ECO:0000313" key="3">
    <source>
        <dbReference type="Proteomes" id="UP000002045"/>
    </source>
</evidence>
<sequence>MENKFKCLTDVQGDDILLFFTAKYDHIVIFHTLLNLLLLLCYHLDKNSANRCKE</sequence>
<gene>
    <name evidence="2" type="ordered locus">XBJ1_1905</name>
</gene>
<organism evidence="2 3">
    <name type="scientific">Xenorhabdus bovienii (strain SS-2004)</name>
    <name type="common">Xenorhabdus nematophila subsp. bovienii</name>
    <dbReference type="NCBI Taxonomy" id="406818"/>
    <lineage>
        <taxon>Bacteria</taxon>
        <taxon>Pseudomonadati</taxon>
        <taxon>Pseudomonadota</taxon>
        <taxon>Gammaproteobacteria</taxon>
        <taxon>Enterobacterales</taxon>
        <taxon>Morganellaceae</taxon>
        <taxon>Xenorhabdus</taxon>
    </lineage>
</organism>
<dbReference type="Proteomes" id="UP000002045">
    <property type="component" value="Chromosome"/>
</dbReference>
<dbReference type="HOGENOM" id="CLU_3049406_0_0_6"/>
<feature type="transmembrane region" description="Helical" evidence="1">
    <location>
        <begin position="27"/>
        <end position="44"/>
    </location>
</feature>
<dbReference type="KEGG" id="xbo:XBJ1_1905"/>
<name>D3V2R6_XENBS</name>
<keyword evidence="1" id="KW-1133">Transmembrane helix</keyword>
<proteinExistence type="predicted"/>
<dbReference type="EMBL" id="FN667741">
    <property type="protein sequence ID" value="CBJ81031.1"/>
    <property type="molecule type" value="Genomic_DNA"/>
</dbReference>
<reference evidence="2" key="1">
    <citation type="journal article" date="2011" name="PLoS ONE">
        <title>The entomopathogenic bacterial endosymbionts xenorhabdus and photorhabdus: convergent lifestyles from divergent genomes.</title>
        <authorList>
            <person name="Chaston J.M."/>
            <person name="Suen G."/>
            <person name="Tucker S.L."/>
            <person name="Andersen A.W."/>
            <person name="Bhasin A."/>
            <person name="Bode E."/>
            <person name="Bode H.B."/>
            <person name="Brachmann A.O."/>
            <person name="Cowles C.E."/>
            <person name="Cowles K.N."/>
            <person name="Darby C."/>
            <person name="de Leon L."/>
            <person name="Drace K."/>
            <person name="Du Z."/>
            <person name="Givaudan A."/>
            <person name="Herbert Tran E.E."/>
            <person name="Jewell K.A."/>
            <person name="Knack J.J."/>
            <person name="Krasomil-Osterfeld K.C."/>
            <person name="Kukor R."/>
            <person name="Lanois A."/>
            <person name="Latreille P."/>
            <person name="Leimgruber N.K."/>
            <person name="Lipke C.M."/>
            <person name="Liu R."/>
            <person name="Lu X."/>
            <person name="Martens E.C."/>
            <person name="Marri P.R."/>
            <person name="Medigue C."/>
            <person name="Menard M.L."/>
            <person name="Miller N.M."/>
            <person name="Morales-Soto N."/>
            <person name="Norton S."/>
            <person name="Ogier J.C."/>
            <person name="Orchard S.S."/>
            <person name="Park D."/>
            <person name="Park Y."/>
            <person name="Qurollo B.A."/>
            <person name="Sugar D.R."/>
            <person name="Richards G.R."/>
            <person name="Rouy Z."/>
            <person name="Slominski B."/>
            <person name="Slominski K."/>
            <person name="Snyder H."/>
            <person name="Tjaden B.C."/>
            <person name="van der Hoeven R."/>
            <person name="Welch R.D."/>
            <person name="Wheeler C."/>
            <person name="Xiang B."/>
            <person name="Barbazuk B."/>
            <person name="Gaudriault S."/>
            <person name="Goodner B."/>
            <person name="Slater S.C."/>
            <person name="Forst S."/>
            <person name="Goldman B.S."/>
            <person name="Goodrich-Blair H."/>
        </authorList>
    </citation>
    <scope>NUCLEOTIDE SEQUENCE [LARGE SCALE GENOMIC DNA]</scope>
    <source>
        <strain evidence="2">SS-2004</strain>
    </source>
</reference>
<accession>D3V2R6</accession>
<keyword evidence="1" id="KW-0472">Membrane</keyword>
<evidence type="ECO:0000313" key="2">
    <source>
        <dbReference type="EMBL" id="CBJ81031.1"/>
    </source>
</evidence>
<evidence type="ECO:0000256" key="1">
    <source>
        <dbReference type="SAM" id="Phobius"/>
    </source>
</evidence>
<protein>
    <submittedName>
        <fullName evidence="2">Uncharacterized protein</fullName>
    </submittedName>
</protein>
<keyword evidence="1" id="KW-0812">Transmembrane</keyword>